<keyword evidence="6" id="KW-0788">Thiol protease</keyword>
<dbReference type="GeneID" id="38125243"/>
<dbReference type="VEuPathDB" id="FungiDB:CDV56_103269"/>
<evidence type="ECO:0000256" key="3">
    <source>
        <dbReference type="ARBA" id="ARBA00022670"/>
    </source>
</evidence>
<evidence type="ECO:0000256" key="1">
    <source>
        <dbReference type="ARBA" id="ARBA00000707"/>
    </source>
</evidence>
<dbReference type="GO" id="GO:0006508">
    <property type="term" value="P:proteolysis"/>
    <property type="evidence" value="ECO:0007669"/>
    <property type="project" value="UniProtKB-KW"/>
</dbReference>
<name>A0A397G470_ASPTH</name>
<keyword evidence="4" id="KW-0833">Ubl conjugation pathway</keyword>
<gene>
    <name evidence="8" type="ORF">CDV56_103269</name>
</gene>
<dbReference type="Proteomes" id="UP000215305">
    <property type="component" value="Unassembled WGS sequence"/>
</dbReference>
<keyword evidence="9" id="KW-1185">Reference proteome</keyword>
<dbReference type="InterPro" id="IPR051346">
    <property type="entry name" value="OTU_Deubiquitinase"/>
</dbReference>
<feature type="region of interest" description="Disordered" evidence="7">
    <location>
        <begin position="78"/>
        <end position="121"/>
    </location>
</feature>
<dbReference type="STRING" id="41047.A0A397G470"/>
<protein>
    <recommendedName>
        <fullName evidence="2">ubiquitinyl hydrolase 1</fullName>
        <ecNumber evidence="2">3.4.19.12</ecNumber>
    </recommendedName>
</protein>
<dbReference type="OrthoDB" id="3182339at2759"/>
<dbReference type="EMBL" id="NKHU02000352">
    <property type="protein sequence ID" value="RHZ44136.1"/>
    <property type="molecule type" value="Genomic_DNA"/>
</dbReference>
<comment type="catalytic activity">
    <reaction evidence="1">
        <text>Thiol-dependent hydrolysis of ester, thioester, amide, peptide and isopeptide bonds formed by the C-terminal Gly of ubiquitin (a 76-residue protein attached to proteins as an intracellular targeting signal).</text>
        <dbReference type="EC" id="3.4.19.12"/>
    </reaction>
</comment>
<keyword evidence="5" id="KW-0378">Hydrolase</keyword>
<dbReference type="AlphaFoldDB" id="A0A397G470"/>
<comment type="caution">
    <text evidence="8">The sequence shown here is derived from an EMBL/GenBank/DDBJ whole genome shotgun (WGS) entry which is preliminary data.</text>
</comment>
<evidence type="ECO:0000313" key="8">
    <source>
        <dbReference type="EMBL" id="RHZ44136.1"/>
    </source>
</evidence>
<feature type="region of interest" description="Disordered" evidence="7">
    <location>
        <begin position="148"/>
        <end position="179"/>
    </location>
</feature>
<feature type="compositionally biased region" description="Basic and acidic residues" evidence="7">
    <location>
        <begin position="150"/>
        <end position="165"/>
    </location>
</feature>
<evidence type="ECO:0000256" key="7">
    <source>
        <dbReference type="SAM" id="MobiDB-lite"/>
    </source>
</evidence>
<keyword evidence="3" id="KW-0645">Protease</keyword>
<dbReference type="RefSeq" id="XP_026610171.1">
    <property type="nucleotide sequence ID" value="XM_026756888.1"/>
</dbReference>
<evidence type="ECO:0000256" key="4">
    <source>
        <dbReference type="ARBA" id="ARBA00022786"/>
    </source>
</evidence>
<proteinExistence type="predicted"/>
<dbReference type="EC" id="3.4.19.12" evidence="2"/>
<evidence type="ECO:0000313" key="9">
    <source>
        <dbReference type="Proteomes" id="UP000215305"/>
    </source>
</evidence>
<dbReference type="PANTHER" id="PTHR13367:SF34">
    <property type="match status" value="1"/>
</dbReference>
<sequence length="407" mass="46451">MRMRKLGKGQSVVFCVPQEIRSKILSIIGKPSGYDINVSEVLRWAVLETWVNMQRSIPLWAIQGEHFERQNNLWSKARRDGETQMSKNQAEEFLKQESQSLKQQYQPRPDNNAPPFITSDNDDNNNIRLILERCRKFKNINFQSTQLQEEQERQLAPEVEQERQVQRPPSATPEDHSVHPDLRHFVTTGILKDGSNAFMPTFRGLDNTSAAKHLNVSELPPGLLVTSDFARTIKVLTGTTYSFAGRNRKTIKHMIVISPYEANKLHSKILKSKKVTMHIYAPRQNQIFSALDNLGLYPIPRADSVVFDIPTTVRIQLNLFAGQLYISSFDEYREICEFLGVAYYTALEGLTVAADGFIVTAPDRAMFTKSPLKFLKVLMSQIRKDGQEIDKTHIGKLLDGKLLTMDN</sequence>
<accession>A0A397G470</accession>
<evidence type="ECO:0000256" key="6">
    <source>
        <dbReference type="ARBA" id="ARBA00022807"/>
    </source>
</evidence>
<organism evidence="8 9">
    <name type="scientific">Aspergillus thermomutatus</name>
    <name type="common">Neosartorya pseudofischeri</name>
    <dbReference type="NCBI Taxonomy" id="41047"/>
    <lineage>
        <taxon>Eukaryota</taxon>
        <taxon>Fungi</taxon>
        <taxon>Dikarya</taxon>
        <taxon>Ascomycota</taxon>
        <taxon>Pezizomycotina</taxon>
        <taxon>Eurotiomycetes</taxon>
        <taxon>Eurotiomycetidae</taxon>
        <taxon>Eurotiales</taxon>
        <taxon>Aspergillaceae</taxon>
        <taxon>Aspergillus</taxon>
        <taxon>Aspergillus subgen. Fumigati</taxon>
    </lineage>
</organism>
<reference evidence="8" key="1">
    <citation type="submission" date="2018-08" db="EMBL/GenBank/DDBJ databases">
        <title>Draft genome sequence of azole-resistant Aspergillus thermomutatus (Neosartorya pseudofischeri) strain HMR AF 39, isolated from a human nasal aspirate.</title>
        <authorList>
            <person name="Parent-Michaud M."/>
            <person name="Dufresne P.J."/>
            <person name="Fournier E."/>
            <person name="Martineau C."/>
            <person name="Moreira S."/>
            <person name="Perkins V."/>
            <person name="De Repentigny L."/>
            <person name="Dufresne S.F."/>
        </authorList>
    </citation>
    <scope>NUCLEOTIDE SEQUENCE [LARGE SCALE GENOMIC DNA]</scope>
    <source>
        <strain evidence="8">HMR AF 39</strain>
    </source>
</reference>
<evidence type="ECO:0000256" key="2">
    <source>
        <dbReference type="ARBA" id="ARBA00012759"/>
    </source>
</evidence>
<feature type="compositionally biased region" description="Polar residues" evidence="7">
    <location>
        <begin position="96"/>
        <end position="106"/>
    </location>
</feature>
<evidence type="ECO:0000256" key="5">
    <source>
        <dbReference type="ARBA" id="ARBA00022801"/>
    </source>
</evidence>
<dbReference type="PANTHER" id="PTHR13367">
    <property type="entry name" value="UBIQUITIN THIOESTERASE"/>
    <property type="match status" value="1"/>
</dbReference>
<dbReference type="GO" id="GO:0004843">
    <property type="term" value="F:cysteine-type deubiquitinase activity"/>
    <property type="evidence" value="ECO:0007669"/>
    <property type="project" value="UniProtKB-EC"/>
</dbReference>